<keyword evidence="2" id="KW-0812">Transmembrane</keyword>
<name>A0A1G2LNM0_9BACT</name>
<keyword evidence="2" id="KW-1133">Transmembrane helix</keyword>
<dbReference type="SMART" id="SM00028">
    <property type="entry name" value="TPR"/>
    <property type="match status" value="2"/>
</dbReference>
<evidence type="ECO:0000313" key="4">
    <source>
        <dbReference type="Proteomes" id="UP000177171"/>
    </source>
</evidence>
<dbReference type="SUPFAM" id="SSF81901">
    <property type="entry name" value="HCP-like"/>
    <property type="match status" value="1"/>
</dbReference>
<dbReference type="EMBL" id="MHQY01000033">
    <property type="protein sequence ID" value="OHA13217.1"/>
    <property type="molecule type" value="Genomic_DNA"/>
</dbReference>
<dbReference type="Pfam" id="PF13181">
    <property type="entry name" value="TPR_8"/>
    <property type="match status" value="1"/>
</dbReference>
<evidence type="ECO:0000256" key="2">
    <source>
        <dbReference type="SAM" id="Phobius"/>
    </source>
</evidence>
<keyword evidence="2" id="KW-0472">Membrane</keyword>
<dbReference type="Proteomes" id="UP000177171">
    <property type="component" value="Unassembled WGS sequence"/>
</dbReference>
<dbReference type="InterPro" id="IPR019734">
    <property type="entry name" value="TPR_rpt"/>
</dbReference>
<reference evidence="3 4" key="1">
    <citation type="journal article" date="2016" name="Nat. Commun.">
        <title>Thousands of microbial genomes shed light on interconnected biogeochemical processes in an aquifer system.</title>
        <authorList>
            <person name="Anantharaman K."/>
            <person name="Brown C.T."/>
            <person name="Hug L.A."/>
            <person name="Sharon I."/>
            <person name="Castelle C.J."/>
            <person name="Probst A.J."/>
            <person name="Thomas B.C."/>
            <person name="Singh A."/>
            <person name="Wilkins M.J."/>
            <person name="Karaoz U."/>
            <person name="Brodie E.L."/>
            <person name="Williams K.H."/>
            <person name="Hubbard S.S."/>
            <person name="Banfield J.F."/>
        </authorList>
    </citation>
    <scope>NUCLEOTIDE SEQUENCE [LARGE SCALE GENOMIC DNA]</scope>
</reference>
<keyword evidence="1" id="KW-0802">TPR repeat</keyword>
<dbReference type="SUPFAM" id="SSF48452">
    <property type="entry name" value="TPR-like"/>
    <property type="match status" value="1"/>
</dbReference>
<dbReference type="PROSITE" id="PS50005">
    <property type="entry name" value="TPR"/>
    <property type="match status" value="2"/>
</dbReference>
<feature type="transmembrane region" description="Helical" evidence="2">
    <location>
        <begin position="12"/>
        <end position="33"/>
    </location>
</feature>
<dbReference type="Gene3D" id="1.25.40.10">
    <property type="entry name" value="Tetratricopeptide repeat domain"/>
    <property type="match status" value="1"/>
</dbReference>
<proteinExistence type="predicted"/>
<accession>A0A1G2LNM0</accession>
<feature type="repeat" description="TPR" evidence="1">
    <location>
        <begin position="38"/>
        <end position="71"/>
    </location>
</feature>
<dbReference type="AlphaFoldDB" id="A0A1G2LNM0"/>
<organism evidence="3 4">
    <name type="scientific">Candidatus Sungbacteria bacterium RIFCSPLOWO2_12_FULL_41_11</name>
    <dbReference type="NCBI Taxonomy" id="1802286"/>
    <lineage>
        <taxon>Bacteria</taxon>
        <taxon>Candidatus Sungiibacteriota</taxon>
    </lineage>
</organism>
<dbReference type="InterPro" id="IPR011990">
    <property type="entry name" value="TPR-like_helical_dom_sf"/>
</dbReference>
<comment type="caution">
    <text evidence="3">The sequence shown here is derived from an EMBL/GenBank/DDBJ whole genome shotgun (WGS) entry which is preliminary data.</text>
</comment>
<protein>
    <submittedName>
        <fullName evidence="3">Uncharacterized protein</fullName>
    </submittedName>
</protein>
<evidence type="ECO:0000256" key="1">
    <source>
        <dbReference type="PROSITE-ProRule" id="PRU00339"/>
    </source>
</evidence>
<gene>
    <name evidence="3" type="ORF">A3G49_02525</name>
</gene>
<evidence type="ECO:0000313" key="3">
    <source>
        <dbReference type="EMBL" id="OHA13217.1"/>
    </source>
</evidence>
<sequence length="365" mass="40973">MIRMSENKNKKVKIVLAVIAGLAVMVLVAFFWGKQWFASSYFNQGQTAFLKGDYDAAGQLFEKSLKFNAKNPEPHFYLGKIALGKTVSSGPLLYPNADYESAVEHFEQSFSFGLVQKNKDAYLVSLNDAGFSYYMLKQYEKSIPLFLKYIELNPTGAFTARYFVATDYLNRSNKPEEALDILLPAVDAVSVNSPINRRNLFRVYSLLGRLYSYFADAVNTEKYARLSIESGVAGNREPEIQVAHVLLSIVYGSRGDFSSAMAEIKTANELAGSGSAYNCSLVTAYFAGKNYFDAVEAAKAVKPSNSYGYSTCLQILGESYLAEGNKIEAKKYMEDYLTMTDKFKDKNIFVFRNREKFVDELENLK</sequence>
<feature type="repeat" description="TPR" evidence="1">
    <location>
        <begin position="123"/>
        <end position="156"/>
    </location>
</feature>